<organism evidence="1">
    <name type="scientific">marine sediment metagenome</name>
    <dbReference type="NCBI Taxonomy" id="412755"/>
    <lineage>
        <taxon>unclassified sequences</taxon>
        <taxon>metagenomes</taxon>
        <taxon>ecological metagenomes</taxon>
    </lineage>
</organism>
<sequence>MYPQSFESDEFTKIDKSDGEKKIDNLWIAKLGTYVMRLQFEGSYSIIENDNFFIQGVAGLGYSLFFGEVNYTPSLRGSTSYDLEDPSLEKRYYPIPVNIDLIIRGALKYFMLINVDLGISYTHVFNFAPELSNKLCIILGFGFGFPF</sequence>
<evidence type="ECO:0000313" key="1">
    <source>
        <dbReference type="EMBL" id="GAH43995.1"/>
    </source>
</evidence>
<protein>
    <submittedName>
        <fullName evidence="1">Uncharacterized protein</fullName>
    </submittedName>
</protein>
<gene>
    <name evidence="1" type="ORF">S03H2_11770</name>
</gene>
<accession>X1GGS5</accession>
<comment type="caution">
    <text evidence="1">The sequence shown here is derived from an EMBL/GenBank/DDBJ whole genome shotgun (WGS) entry which is preliminary data.</text>
</comment>
<reference evidence="1" key="1">
    <citation type="journal article" date="2014" name="Front. Microbiol.">
        <title>High frequency of phylogenetically diverse reductive dehalogenase-homologous genes in deep subseafloor sedimentary metagenomes.</title>
        <authorList>
            <person name="Kawai M."/>
            <person name="Futagami T."/>
            <person name="Toyoda A."/>
            <person name="Takaki Y."/>
            <person name="Nishi S."/>
            <person name="Hori S."/>
            <person name="Arai W."/>
            <person name="Tsubouchi T."/>
            <person name="Morono Y."/>
            <person name="Uchiyama I."/>
            <person name="Ito T."/>
            <person name="Fujiyama A."/>
            <person name="Inagaki F."/>
            <person name="Takami H."/>
        </authorList>
    </citation>
    <scope>NUCLEOTIDE SEQUENCE</scope>
    <source>
        <strain evidence="1">Expedition CK06-06</strain>
    </source>
</reference>
<name>X1GGS5_9ZZZZ</name>
<dbReference type="AlphaFoldDB" id="X1GGS5"/>
<dbReference type="EMBL" id="BARU01005995">
    <property type="protein sequence ID" value="GAH43995.1"/>
    <property type="molecule type" value="Genomic_DNA"/>
</dbReference>
<proteinExistence type="predicted"/>